<organism evidence="6 7">
    <name type="scientific">Oikopleura dioica</name>
    <name type="common">Tunicate</name>
    <dbReference type="NCBI Taxonomy" id="34765"/>
    <lineage>
        <taxon>Eukaryota</taxon>
        <taxon>Metazoa</taxon>
        <taxon>Chordata</taxon>
        <taxon>Tunicata</taxon>
        <taxon>Appendicularia</taxon>
        <taxon>Copelata</taxon>
        <taxon>Oikopleuridae</taxon>
        <taxon>Oikopleura</taxon>
    </lineage>
</organism>
<evidence type="ECO:0000256" key="2">
    <source>
        <dbReference type="ARBA" id="ARBA00022692"/>
    </source>
</evidence>
<evidence type="ECO:0000256" key="4">
    <source>
        <dbReference type="ARBA" id="ARBA00023136"/>
    </source>
</evidence>
<comment type="subcellular location">
    <subcellularLocation>
        <location evidence="1">Membrane</location>
        <topology evidence="1">Multi-pass membrane protein</topology>
    </subcellularLocation>
</comment>
<evidence type="ECO:0000313" key="7">
    <source>
        <dbReference type="Proteomes" id="UP001158576"/>
    </source>
</evidence>
<dbReference type="Pfam" id="PF04193">
    <property type="entry name" value="PQ-loop"/>
    <property type="match status" value="2"/>
</dbReference>
<keyword evidence="2 5" id="KW-0812">Transmembrane</keyword>
<name>A0ABN7SXR6_OIKDI</name>
<evidence type="ECO:0000256" key="1">
    <source>
        <dbReference type="ARBA" id="ARBA00004141"/>
    </source>
</evidence>
<dbReference type="Proteomes" id="UP001158576">
    <property type="component" value="Chromosome 1"/>
</dbReference>
<evidence type="ECO:0000313" key="6">
    <source>
        <dbReference type="EMBL" id="CAG5107740.1"/>
    </source>
</evidence>
<feature type="transmembrane region" description="Helical" evidence="5">
    <location>
        <begin position="6"/>
        <end position="24"/>
    </location>
</feature>
<feature type="transmembrane region" description="Helical" evidence="5">
    <location>
        <begin position="127"/>
        <end position="148"/>
    </location>
</feature>
<dbReference type="Gene3D" id="1.20.1280.290">
    <property type="match status" value="1"/>
</dbReference>
<keyword evidence="4 5" id="KW-0472">Membrane</keyword>
<reference evidence="6 7" key="1">
    <citation type="submission" date="2021-04" db="EMBL/GenBank/DDBJ databases">
        <authorList>
            <person name="Bliznina A."/>
        </authorList>
    </citation>
    <scope>NUCLEOTIDE SEQUENCE [LARGE SCALE GENOMIC DNA]</scope>
</reference>
<dbReference type="PANTHER" id="PTHR14856">
    <property type="entry name" value="PQ-LOOP REPEAT-CONTAINING PROTEIN 1-LIKE PROTEIN"/>
    <property type="match status" value="1"/>
</dbReference>
<feature type="transmembrane region" description="Helical" evidence="5">
    <location>
        <begin position="160"/>
        <end position="180"/>
    </location>
</feature>
<keyword evidence="7" id="KW-1185">Reference proteome</keyword>
<feature type="transmembrane region" description="Helical" evidence="5">
    <location>
        <begin position="186"/>
        <end position="208"/>
    </location>
</feature>
<accession>A0ABN7SXR6</accession>
<feature type="transmembrane region" description="Helical" evidence="5">
    <location>
        <begin position="44"/>
        <end position="61"/>
    </location>
</feature>
<dbReference type="InterPro" id="IPR052241">
    <property type="entry name" value="SLC66/Scramblase_ANY1"/>
</dbReference>
<dbReference type="EMBL" id="OU015566">
    <property type="protein sequence ID" value="CAG5107740.1"/>
    <property type="molecule type" value="Genomic_DNA"/>
</dbReference>
<keyword evidence="3 5" id="KW-1133">Transmembrane helix</keyword>
<feature type="transmembrane region" description="Helical" evidence="5">
    <location>
        <begin position="100"/>
        <end position="121"/>
    </location>
</feature>
<dbReference type="PANTHER" id="PTHR14856:SF9">
    <property type="entry name" value="PQ-LOOP REPEAT-CONTAINING PROTEIN 1"/>
    <property type="match status" value="1"/>
</dbReference>
<protein>
    <submittedName>
        <fullName evidence="6">Oidioi.mRNA.OKI2018_I69.chr1.g3467.t1.cds</fullName>
    </submittedName>
</protein>
<evidence type="ECO:0000256" key="5">
    <source>
        <dbReference type="SAM" id="Phobius"/>
    </source>
</evidence>
<proteinExistence type="predicted"/>
<sequence length="231" mass="26696">MSFIKFLLHFLPDVFMVFGGALPYLPQYQQIRETRTTGSFSKHVCLVLLIANSLRIFFRVGEVYETALFLQAVVMIFAMFALVELVPCLKPEEFWNWTYFVDYLQFMVLFWIVVAFTTYVFLHSPSYFNILGFLALGTESLLATPQLWKNYQNSSTTGMSMFMVLGWLVGDIFKTGYFVFLNQPFQFILCGSIQVTVDCLIICQVFYYKSSKKVSTDPEDLTAVLLEDTEI</sequence>
<dbReference type="SMART" id="SM00679">
    <property type="entry name" value="CTNS"/>
    <property type="match status" value="1"/>
</dbReference>
<feature type="transmembrane region" description="Helical" evidence="5">
    <location>
        <begin position="67"/>
        <end position="88"/>
    </location>
</feature>
<gene>
    <name evidence="6" type="ORF">OKIOD_LOCUS12232</name>
</gene>
<evidence type="ECO:0000256" key="3">
    <source>
        <dbReference type="ARBA" id="ARBA00022989"/>
    </source>
</evidence>
<dbReference type="InterPro" id="IPR006603">
    <property type="entry name" value="PQ-loop_rpt"/>
</dbReference>